<evidence type="ECO:0000256" key="8">
    <source>
        <dbReference type="ARBA" id="ARBA00041180"/>
    </source>
</evidence>
<evidence type="ECO:0000313" key="9">
    <source>
        <dbReference type="EMBL" id="MFC4766929.1"/>
    </source>
</evidence>
<keyword evidence="10" id="KW-1185">Reference proteome</keyword>
<dbReference type="EMBL" id="JBHSHC010000033">
    <property type="protein sequence ID" value="MFC4766929.1"/>
    <property type="molecule type" value="Genomic_DNA"/>
</dbReference>
<comment type="caution">
    <text evidence="9">The sequence shown here is derived from an EMBL/GenBank/DDBJ whole genome shotgun (WGS) entry which is preliminary data.</text>
</comment>
<sequence length="365" mass="40046">MSIQSAGQKKFHGLKRGIQLLVTGSLVFGLAACGKSGGTEVTNSTSQNNGKTGSNGTVEILNVSYDPTRELYQEFNTAFAKYWKEKTGQTVNMKQSHGGSGKQSRAIIDGLEADVATLALAYDIDELESKKLIPADWQKRLPNNSSPYTSTIVFLVRKGNPKGIKDWDDLVKPGISVITPNPKTSGGARWNYLAAWGYALKKYGGDEGKAKEFVGNLFKNVPVLDSGARASTTTFAERGLGDVLIAWENEAFLALKEFGKDKFEIVAPSVSILAEPPVTVVDKVVDKRGTREVAQAYLQFLYTEQGQEIAAKNYYRPRLASVASKYAEQFPKLNLFTIDEVFGGWQKAQKTHFSDGGLFDQIYKK</sequence>
<dbReference type="RefSeq" id="WP_380024817.1">
    <property type="nucleotide sequence ID" value="NZ_JBHSHC010000033.1"/>
</dbReference>
<proteinExistence type="inferred from homology"/>
<keyword evidence="4" id="KW-0732">Signal</keyword>
<keyword evidence="5" id="KW-0574">Periplasm</keyword>
<evidence type="ECO:0000256" key="1">
    <source>
        <dbReference type="ARBA" id="ARBA00004418"/>
    </source>
</evidence>
<dbReference type="Proteomes" id="UP001596002">
    <property type="component" value="Unassembled WGS sequence"/>
</dbReference>
<dbReference type="Gene3D" id="3.40.190.10">
    <property type="entry name" value="Periplasmic binding protein-like II"/>
    <property type="match status" value="2"/>
</dbReference>
<dbReference type="PROSITE" id="PS00757">
    <property type="entry name" value="PROK_SULFATE_BIND_2"/>
    <property type="match status" value="1"/>
</dbReference>
<name>A0ABV9PZI8_9BACL</name>
<dbReference type="InterPro" id="IPR000957">
    <property type="entry name" value="Sulphate/thiosulphate-bd_CS"/>
</dbReference>
<keyword evidence="3" id="KW-0813">Transport</keyword>
<evidence type="ECO:0000256" key="5">
    <source>
        <dbReference type="ARBA" id="ARBA00022764"/>
    </source>
</evidence>
<dbReference type="InterPro" id="IPR034408">
    <property type="entry name" value="Sulphate/thiosulphate_BS"/>
</dbReference>
<dbReference type="Pfam" id="PF13531">
    <property type="entry name" value="SBP_bac_11"/>
    <property type="match status" value="1"/>
</dbReference>
<dbReference type="CDD" id="cd01005">
    <property type="entry name" value="PBP2_CysP"/>
    <property type="match status" value="1"/>
</dbReference>
<comment type="subcellular location">
    <subcellularLocation>
        <location evidence="1">Periplasm</location>
    </subcellularLocation>
</comment>
<dbReference type="NCBIfam" id="NF008022">
    <property type="entry name" value="PRK10752.1"/>
    <property type="match status" value="1"/>
</dbReference>
<dbReference type="PROSITE" id="PS00401">
    <property type="entry name" value="PROK_SULFATE_BIND_1"/>
    <property type="match status" value="1"/>
</dbReference>
<dbReference type="InterPro" id="IPR005669">
    <property type="entry name" value="Thiosulph/SO4-bd"/>
</dbReference>
<dbReference type="PANTHER" id="PTHR30368">
    <property type="entry name" value="SULFATE-BINDING PROTEIN"/>
    <property type="match status" value="1"/>
</dbReference>
<evidence type="ECO:0000256" key="6">
    <source>
        <dbReference type="ARBA" id="ARBA00023032"/>
    </source>
</evidence>
<organism evidence="9 10">
    <name type="scientific">Effusibacillus consociatus</name>
    <dbReference type="NCBI Taxonomy" id="1117041"/>
    <lineage>
        <taxon>Bacteria</taxon>
        <taxon>Bacillati</taxon>
        <taxon>Bacillota</taxon>
        <taxon>Bacilli</taxon>
        <taxon>Bacillales</taxon>
        <taxon>Alicyclobacillaceae</taxon>
        <taxon>Effusibacillus</taxon>
    </lineage>
</organism>
<accession>A0ABV9PZI8</accession>
<protein>
    <recommendedName>
        <fullName evidence="8">Sulfate-binding protein</fullName>
    </recommendedName>
</protein>
<keyword evidence="6" id="KW-0764">Sulfate transport</keyword>
<dbReference type="SUPFAM" id="SSF53850">
    <property type="entry name" value="Periplasmic binding protein-like II"/>
    <property type="match status" value="1"/>
</dbReference>
<evidence type="ECO:0000256" key="7">
    <source>
        <dbReference type="ARBA" id="ARBA00037097"/>
    </source>
</evidence>
<evidence type="ECO:0000256" key="3">
    <source>
        <dbReference type="ARBA" id="ARBA00022448"/>
    </source>
</evidence>
<comment type="function">
    <text evidence="7">This protein specifically binds sulfate and is involved in its transmembrane transport.</text>
</comment>
<gene>
    <name evidence="9" type="ORF">ACFO8Q_06045</name>
</gene>
<evidence type="ECO:0000256" key="4">
    <source>
        <dbReference type="ARBA" id="ARBA00022729"/>
    </source>
</evidence>
<dbReference type="PANTHER" id="PTHR30368:SF2">
    <property type="entry name" value="SULFATE-BINDING PROTEIN"/>
    <property type="match status" value="1"/>
</dbReference>
<dbReference type="NCBIfam" id="TIGR00971">
    <property type="entry name" value="3a0106s03"/>
    <property type="match status" value="1"/>
</dbReference>
<dbReference type="NCBIfam" id="NF008106">
    <property type="entry name" value="PRK10852.1"/>
    <property type="match status" value="1"/>
</dbReference>
<comment type="similarity">
    <text evidence="2">Belongs to the prokaryotic sulfate-binding protein family.</text>
</comment>
<evidence type="ECO:0000313" key="10">
    <source>
        <dbReference type="Proteomes" id="UP001596002"/>
    </source>
</evidence>
<reference evidence="10" key="1">
    <citation type="journal article" date="2019" name="Int. J. Syst. Evol. Microbiol.">
        <title>The Global Catalogue of Microorganisms (GCM) 10K type strain sequencing project: providing services to taxonomists for standard genome sequencing and annotation.</title>
        <authorList>
            <consortium name="The Broad Institute Genomics Platform"/>
            <consortium name="The Broad Institute Genome Sequencing Center for Infectious Disease"/>
            <person name="Wu L."/>
            <person name="Ma J."/>
        </authorList>
    </citation>
    <scope>NUCLEOTIDE SEQUENCE [LARGE SCALE GENOMIC DNA]</scope>
    <source>
        <strain evidence="10">WYCCWR 12678</strain>
    </source>
</reference>
<evidence type="ECO:0000256" key="2">
    <source>
        <dbReference type="ARBA" id="ARBA00006099"/>
    </source>
</evidence>